<dbReference type="Pfam" id="PF00106">
    <property type="entry name" value="adh_short"/>
    <property type="match status" value="1"/>
</dbReference>
<evidence type="ECO:0000256" key="2">
    <source>
        <dbReference type="ARBA" id="ARBA00023002"/>
    </source>
</evidence>
<reference evidence="4 5" key="1">
    <citation type="submission" date="2015-03" db="EMBL/GenBank/DDBJ databases">
        <title>Comparative analysis of the OM43 clade including a novel species from Red Sea uncovers genomic and metabolic diversity among marine methylotrophs.</title>
        <authorList>
            <person name="Jimenez-Infante F."/>
            <person name="Ngugi D.K."/>
            <person name="Vinu M."/>
            <person name="Alam I."/>
            <person name="Kamau A."/>
            <person name="Blom J."/>
            <person name="Bajic V.B."/>
            <person name="Stingl U."/>
        </authorList>
    </citation>
    <scope>NUCLEOTIDE SEQUENCE [LARGE SCALE GENOMIC DNA]</scope>
    <source>
        <strain evidence="4 5">MBRSH7</strain>
    </source>
</reference>
<accession>A0A0H4IZ96</accession>
<evidence type="ECO:0000256" key="1">
    <source>
        <dbReference type="ARBA" id="ARBA00006484"/>
    </source>
</evidence>
<keyword evidence="5" id="KW-1185">Reference proteome</keyword>
<dbReference type="EMBL" id="CP011002">
    <property type="protein sequence ID" value="AKO65819.1"/>
    <property type="molecule type" value="Genomic_DNA"/>
</dbReference>
<dbReference type="GO" id="GO:0016491">
    <property type="term" value="F:oxidoreductase activity"/>
    <property type="evidence" value="ECO:0007669"/>
    <property type="project" value="UniProtKB-KW"/>
</dbReference>
<name>A0A0H4IZ96_9PROT</name>
<dbReference type="AlphaFoldDB" id="A0A0H4IZ96"/>
<dbReference type="Proteomes" id="UP000066549">
    <property type="component" value="Chromosome"/>
</dbReference>
<dbReference type="Gene3D" id="3.40.50.720">
    <property type="entry name" value="NAD(P)-binding Rossmann-like Domain"/>
    <property type="match status" value="1"/>
</dbReference>
<dbReference type="SUPFAM" id="SSF51735">
    <property type="entry name" value="NAD(P)-binding Rossmann-fold domains"/>
    <property type="match status" value="1"/>
</dbReference>
<dbReference type="OrthoDB" id="9797538at2"/>
<evidence type="ECO:0000313" key="5">
    <source>
        <dbReference type="Proteomes" id="UP000066549"/>
    </source>
</evidence>
<protein>
    <submittedName>
        <fullName evidence="4">Short-chain dehydrogenase</fullName>
    </submittedName>
</protein>
<dbReference type="PROSITE" id="PS00061">
    <property type="entry name" value="ADH_SHORT"/>
    <property type="match status" value="1"/>
</dbReference>
<dbReference type="InterPro" id="IPR020904">
    <property type="entry name" value="Sc_DH/Rdtase_CS"/>
</dbReference>
<keyword evidence="2" id="KW-0560">Oxidoreductase</keyword>
<dbReference type="PANTHER" id="PTHR44196">
    <property type="entry name" value="DEHYDROGENASE/REDUCTASE SDR FAMILY MEMBER 7B"/>
    <property type="match status" value="1"/>
</dbReference>
<dbReference type="PANTHER" id="PTHR44196:SF1">
    <property type="entry name" value="DEHYDROGENASE_REDUCTASE SDR FAMILY MEMBER 7B"/>
    <property type="match status" value="1"/>
</dbReference>
<dbReference type="PRINTS" id="PR00081">
    <property type="entry name" value="GDHRDH"/>
</dbReference>
<dbReference type="InterPro" id="IPR036291">
    <property type="entry name" value="NAD(P)-bd_dom_sf"/>
</dbReference>
<evidence type="ECO:0000313" key="4">
    <source>
        <dbReference type="EMBL" id="AKO65819.1"/>
    </source>
</evidence>
<evidence type="ECO:0000256" key="3">
    <source>
        <dbReference type="RuleBase" id="RU000363"/>
    </source>
</evidence>
<sequence>MSKKIFITGASSGIGYAIAKQLDAQNVSLGLVGRNKKRLLALQKQLQCTSFVLPAHVENVVSMQKAADKFKQLCGCPDIVIANAGVSSGTLAADSKDLEIIQKIFQINFHGVLNTFSPFVGDFIQNKEGQLVAVASVAGIRGLPGAGAYSASKSALINYMESIRVELKKFNIFVTTISPGYIKTPMTDINNYPMPFLIDAESAAKKIIKIINKKKSHAILPWQMSIIAKIMHILPNWLWDLLAKNSPGKKKINL</sequence>
<gene>
    <name evidence="4" type="ORF">VI33_03620</name>
</gene>
<dbReference type="PATRIC" id="fig|1623450.3.peg.716"/>
<dbReference type="GO" id="GO:0016020">
    <property type="term" value="C:membrane"/>
    <property type="evidence" value="ECO:0007669"/>
    <property type="project" value="TreeGrafter"/>
</dbReference>
<proteinExistence type="inferred from homology"/>
<organism evidence="4 5">
    <name type="scientific">Methylophilales bacterium MBRS-H7</name>
    <dbReference type="NCBI Taxonomy" id="1623450"/>
    <lineage>
        <taxon>Bacteria</taxon>
        <taxon>Pseudomonadati</taxon>
        <taxon>Pseudomonadota</taxon>
        <taxon>Betaproteobacteria</taxon>
        <taxon>Nitrosomonadales</taxon>
        <taxon>OM43 clade</taxon>
    </lineage>
</organism>
<dbReference type="NCBIfam" id="NF005437">
    <property type="entry name" value="PRK07024.1"/>
    <property type="match status" value="1"/>
</dbReference>
<dbReference type="InterPro" id="IPR002347">
    <property type="entry name" value="SDR_fam"/>
</dbReference>
<dbReference type="PRINTS" id="PR00080">
    <property type="entry name" value="SDRFAMILY"/>
</dbReference>
<comment type="similarity">
    <text evidence="1 3">Belongs to the short-chain dehydrogenases/reductases (SDR) family.</text>
</comment>